<dbReference type="Pfam" id="PF00881">
    <property type="entry name" value="Nitroreductase"/>
    <property type="match status" value="1"/>
</dbReference>
<feature type="domain" description="Nitroreductase" evidence="1">
    <location>
        <begin position="179"/>
        <end position="369"/>
    </location>
</feature>
<dbReference type="OrthoDB" id="3723182at2"/>
<dbReference type="InterPro" id="IPR020051">
    <property type="entry name" value="SagB-type_dehydrogenase"/>
</dbReference>
<evidence type="ECO:0000313" key="3">
    <source>
        <dbReference type="Proteomes" id="UP000717981"/>
    </source>
</evidence>
<dbReference type="Gene3D" id="3.40.109.10">
    <property type="entry name" value="NADH Oxidase"/>
    <property type="match status" value="1"/>
</dbReference>
<reference evidence="2" key="1">
    <citation type="submission" date="2017-10" db="EMBL/GenBank/DDBJ databases">
        <title>Whole genome sequencing of members of genus Pseudoxanthomonas.</title>
        <authorList>
            <person name="Kumar S."/>
            <person name="Bansal K."/>
            <person name="Kaur A."/>
            <person name="Patil P."/>
            <person name="Sharma S."/>
            <person name="Patil P.B."/>
        </authorList>
    </citation>
    <scope>NUCLEOTIDE SEQUENCE</scope>
    <source>
        <strain evidence="2">DSM 22914</strain>
    </source>
</reference>
<comment type="caution">
    <text evidence="2">The sequence shown here is derived from an EMBL/GenBank/DDBJ whole genome shotgun (WGS) entry which is preliminary data.</text>
</comment>
<dbReference type="SUPFAM" id="SSF55469">
    <property type="entry name" value="FMN-dependent nitroreductase-like"/>
    <property type="match status" value="1"/>
</dbReference>
<proteinExistence type="predicted"/>
<dbReference type="AlphaFoldDB" id="A0A921NXY8"/>
<dbReference type="GO" id="GO:0016491">
    <property type="term" value="F:oxidoreductase activity"/>
    <property type="evidence" value="ECO:0007669"/>
    <property type="project" value="InterPro"/>
</dbReference>
<dbReference type="EMBL" id="PDWK01000106">
    <property type="protein sequence ID" value="KAF1684634.1"/>
    <property type="molecule type" value="Genomic_DNA"/>
</dbReference>
<dbReference type="InterPro" id="IPR029479">
    <property type="entry name" value="Nitroreductase"/>
</dbReference>
<organism evidence="2 3">
    <name type="scientific">Pseudoxanthomonas taiwanensis</name>
    <dbReference type="NCBI Taxonomy" id="176598"/>
    <lineage>
        <taxon>Bacteria</taxon>
        <taxon>Pseudomonadati</taxon>
        <taxon>Pseudomonadota</taxon>
        <taxon>Gammaproteobacteria</taxon>
        <taxon>Lysobacterales</taxon>
        <taxon>Lysobacteraceae</taxon>
        <taxon>Pseudoxanthomonas</taxon>
    </lineage>
</organism>
<dbReference type="NCBIfam" id="TIGR03605">
    <property type="entry name" value="antibiot_sagB"/>
    <property type="match status" value="1"/>
</dbReference>
<accession>A0A921NXY8</accession>
<evidence type="ECO:0000259" key="1">
    <source>
        <dbReference type="Pfam" id="PF00881"/>
    </source>
</evidence>
<dbReference type="RefSeq" id="WP_162125515.1">
    <property type="nucleotide sequence ID" value="NZ_PDWK01000106.1"/>
</dbReference>
<gene>
    <name evidence="2" type="ORF">CR938_13620</name>
</gene>
<dbReference type="InterPro" id="IPR052544">
    <property type="entry name" value="Bacteriocin_Proc_Enz"/>
</dbReference>
<dbReference type="CDD" id="cd02142">
    <property type="entry name" value="McbC_SagB-like_oxidoreductase"/>
    <property type="match status" value="1"/>
</dbReference>
<dbReference type="InterPro" id="IPR000415">
    <property type="entry name" value="Nitroreductase-like"/>
</dbReference>
<dbReference type="NCBIfam" id="TIGR04511">
    <property type="entry name" value="SagB_rel_DH_2"/>
    <property type="match status" value="1"/>
</dbReference>
<keyword evidence="3" id="KW-1185">Reference proteome</keyword>
<dbReference type="PANTHER" id="PTHR43745:SF2">
    <property type="entry name" value="NITROREDUCTASE MJ1384-RELATED"/>
    <property type="match status" value="1"/>
</dbReference>
<dbReference type="InterPro" id="IPR030965">
    <property type="entry name" value="SagB-rel_DH_2"/>
</dbReference>
<name>A0A921NXY8_9GAMM</name>
<evidence type="ECO:0000313" key="2">
    <source>
        <dbReference type="EMBL" id="KAF1684634.1"/>
    </source>
</evidence>
<dbReference type="PANTHER" id="PTHR43745">
    <property type="entry name" value="NITROREDUCTASE MJ1384-RELATED"/>
    <property type="match status" value="1"/>
</dbReference>
<protein>
    <submittedName>
        <fullName evidence="2">Peptide maturation dehydrogenase</fullName>
    </submittedName>
</protein>
<dbReference type="Proteomes" id="UP000717981">
    <property type="component" value="Unassembled WGS sequence"/>
</dbReference>
<sequence length="388" mass="42779">MRVRRCKVVCFEPREEAVFDLEGLLAGGDGVAHRRRWLALAPHLGREVEVDAAARDALAELSPERWVEADVLPEPVRQVLPALLEVGLAISDAPGHAHMRARDEALRATWWHPMAALAHGLTRWSDVDTTVAMRQAGTETATQLRRLLGPPPPERIVPPHAGDAVPLPPPAETSFDRLLRRRVTCRNFDQARPLPLSLLSQVLHRVFAAQGQVRVTTDTVFLKKNSPSGGGLHPVEAYLIVRRVDGLDSGLYHYDPVSHVLRRLPDPEEPLDGLVLRALAGQTWFAGAHVLAAMAPRYARNFWKYRHHAKAYRAVVMEAGHLSQTLYLSATEAGLAAYVTCAINEACLDAVFGLDPMNEGVLAICGFGWRAPVMETMELDPQGAVWEP</sequence>